<dbReference type="GO" id="GO:0003700">
    <property type="term" value="F:DNA-binding transcription factor activity"/>
    <property type="evidence" value="ECO:0007669"/>
    <property type="project" value="InterPro"/>
</dbReference>
<accession>A0A1J4NRM1</accession>
<keyword evidence="6" id="KW-1185">Reference proteome</keyword>
<dbReference type="GO" id="GO:0003677">
    <property type="term" value="F:DNA binding"/>
    <property type="evidence" value="ECO:0007669"/>
    <property type="project" value="UniProtKB-KW"/>
</dbReference>
<dbReference type="EMBL" id="LAVA02000066">
    <property type="protein sequence ID" value="OIJ65031.1"/>
    <property type="molecule type" value="Genomic_DNA"/>
</dbReference>
<dbReference type="STRING" id="1428628.WN71_025885"/>
<dbReference type="PANTHER" id="PTHR43537:SF20">
    <property type="entry name" value="HTH-TYPE TRANSCRIPTIONAL REPRESSOR GLAR"/>
    <property type="match status" value="1"/>
</dbReference>
<dbReference type="InterPro" id="IPR036390">
    <property type="entry name" value="WH_DNA-bd_sf"/>
</dbReference>
<dbReference type="Proteomes" id="UP000034196">
    <property type="component" value="Unassembled WGS sequence"/>
</dbReference>
<dbReference type="Gene3D" id="1.20.120.530">
    <property type="entry name" value="GntR ligand-binding domain-like"/>
    <property type="match status" value="1"/>
</dbReference>
<dbReference type="Pfam" id="PF00392">
    <property type="entry name" value="GntR"/>
    <property type="match status" value="1"/>
</dbReference>
<reference evidence="5" key="1">
    <citation type="submission" date="2016-10" db="EMBL/GenBank/DDBJ databases">
        <title>Genome sequence of Streptomyces mangrovisoli MUSC 149.</title>
        <authorList>
            <person name="Lee L.-H."/>
            <person name="Ser H.-L."/>
        </authorList>
    </citation>
    <scope>NUCLEOTIDE SEQUENCE [LARGE SCALE GENOMIC DNA]</scope>
    <source>
        <strain evidence="5">MUSC 149</strain>
    </source>
</reference>
<dbReference type="OrthoDB" id="8680240at2"/>
<dbReference type="InterPro" id="IPR036388">
    <property type="entry name" value="WH-like_DNA-bd_sf"/>
</dbReference>
<dbReference type="AlphaFoldDB" id="A0A1J4NRM1"/>
<dbReference type="RefSeq" id="WP_046585695.1">
    <property type="nucleotide sequence ID" value="NZ_LAVA02000066.1"/>
</dbReference>
<dbReference type="Gene3D" id="1.10.10.10">
    <property type="entry name" value="Winged helix-like DNA-binding domain superfamily/Winged helix DNA-binding domain"/>
    <property type="match status" value="1"/>
</dbReference>
<organism evidence="5 6">
    <name type="scientific">Streptomyces mangrovisoli</name>
    <dbReference type="NCBI Taxonomy" id="1428628"/>
    <lineage>
        <taxon>Bacteria</taxon>
        <taxon>Bacillati</taxon>
        <taxon>Actinomycetota</taxon>
        <taxon>Actinomycetes</taxon>
        <taxon>Kitasatosporales</taxon>
        <taxon>Streptomycetaceae</taxon>
        <taxon>Streptomyces</taxon>
    </lineage>
</organism>
<dbReference type="InterPro" id="IPR008920">
    <property type="entry name" value="TF_FadR/GntR_C"/>
</dbReference>
<evidence type="ECO:0000256" key="2">
    <source>
        <dbReference type="ARBA" id="ARBA00023125"/>
    </source>
</evidence>
<dbReference type="SMART" id="SM00345">
    <property type="entry name" value="HTH_GNTR"/>
    <property type="match status" value="1"/>
</dbReference>
<evidence type="ECO:0000313" key="6">
    <source>
        <dbReference type="Proteomes" id="UP000034196"/>
    </source>
</evidence>
<dbReference type="PANTHER" id="PTHR43537">
    <property type="entry name" value="TRANSCRIPTIONAL REGULATOR, GNTR FAMILY"/>
    <property type="match status" value="1"/>
</dbReference>
<keyword evidence="3" id="KW-0804">Transcription</keyword>
<comment type="caution">
    <text evidence="5">The sequence shown here is derived from an EMBL/GenBank/DDBJ whole genome shotgun (WGS) entry which is preliminary data.</text>
</comment>
<dbReference type="SMART" id="SM00895">
    <property type="entry name" value="FCD"/>
    <property type="match status" value="1"/>
</dbReference>
<dbReference type="SUPFAM" id="SSF48008">
    <property type="entry name" value="GntR ligand-binding domain-like"/>
    <property type="match status" value="1"/>
</dbReference>
<keyword evidence="2" id="KW-0238">DNA-binding</keyword>
<name>A0A1J4NRM1_9ACTN</name>
<dbReference type="SUPFAM" id="SSF46785">
    <property type="entry name" value="Winged helix' DNA-binding domain"/>
    <property type="match status" value="1"/>
</dbReference>
<dbReference type="InterPro" id="IPR011711">
    <property type="entry name" value="GntR_C"/>
</dbReference>
<sequence length="223" mass="24444">MKRQRVGSSLVEDVQVELREEILMGILEPGERLLVQPLSKRLNVSLSVVREVLTRLSQQGLVTAAPQQGFAVMGLSPENLADLTRVRIEVETLMIRRAVDEGDLAWETSVVAAHHHLARTAPLADGALNRGWRSAHSAFHAAVAAGCASPLLRAFRAELYDRAELYRAWAVRVSAERDAAAEHRRICEAALDRDADQACELTAQHIQLTTDLLIASMSAANQA</sequence>
<keyword evidence="1" id="KW-0805">Transcription regulation</keyword>
<evidence type="ECO:0000256" key="3">
    <source>
        <dbReference type="ARBA" id="ARBA00023163"/>
    </source>
</evidence>
<protein>
    <recommendedName>
        <fullName evidence="4">HTH gntR-type domain-containing protein</fullName>
    </recommendedName>
</protein>
<dbReference type="Pfam" id="PF07729">
    <property type="entry name" value="FCD"/>
    <property type="match status" value="1"/>
</dbReference>
<dbReference type="InterPro" id="IPR000524">
    <property type="entry name" value="Tscrpt_reg_HTH_GntR"/>
</dbReference>
<evidence type="ECO:0000259" key="4">
    <source>
        <dbReference type="PROSITE" id="PS50949"/>
    </source>
</evidence>
<dbReference type="PROSITE" id="PS50949">
    <property type="entry name" value="HTH_GNTR"/>
    <property type="match status" value="1"/>
</dbReference>
<evidence type="ECO:0000256" key="1">
    <source>
        <dbReference type="ARBA" id="ARBA00023015"/>
    </source>
</evidence>
<gene>
    <name evidence="5" type="ORF">WN71_025885</name>
</gene>
<feature type="domain" description="HTH gntR-type" evidence="4">
    <location>
        <begin position="8"/>
        <end position="75"/>
    </location>
</feature>
<proteinExistence type="predicted"/>
<evidence type="ECO:0000313" key="5">
    <source>
        <dbReference type="EMBL" id="OIJ65031.1"/>
    </source>
</evidence>